<feature type="non-terminal residue" evidence="1">
    <location>
        <position position="56"/>
    </location>
</feature>
<dbReference type="AlphaFoldDB" id="A0AAD8E4I9"/>
<dbReference type="Proteomes" id="UP001233999">
    <property type="component" value="Unassembled WGS sequence"/>
</dbReference>
<comment type="caution">
    <text evidence="1">The sequence shown here is derived from an EMBL/GenBank/DDBJ whole genome shotgun (WGS) entry which is preliminary data.</text>
</comment>
<name>A0AAD8E4I9_DIPPU</name>
<reference evidence="1" key="1">
    <citation type="journal article" date="2023" name="IScience">
        <title>Live-bearing cockroach genome reveals convergent evolutionary mechanisms linked to viviparity in insects and beyond.</title>
        <authorList>
            <person name="Fouks B."/>
            <person name="Harrison M.C."/>
            <person name="Mikhailova A.A."/>
            <person name="Marchal E."/>
            <person name="English S."/>
            <person name="Carruthers M."/>
            <person name="Jennings E.C."/>
            <person name="Chiamaka E.L."/>
            <person name="Frigard R.A."/>
            <person name="Pippel M."/>
            <person name="Attardo G.M."/>
            <person name="Benoit J.B."/>
            <person name="Bornberg-Bauer E."/>
            <person name="Tobe S.S."/>
        </authorList>
    </citation>
    <scope>NUCLEOTIDE SEQUENCE</scope>
    <source>
        <strain evidence="1">Stay&amp;Tobe</strain>
    </source>
</reference>
<reference evidence="1" key="2">
    <citation type="submission" date="2023-05" db="EMBL/GenBank/DDBJ databases">
        <authorList>
            <person name="Fouks B."/>
        </authorList>
    </citation>
    <scope>NUCLEOTIDE SEQUENCE</scope>
    <source>
        <strain evidence="1">Stay&amp;Tobe</strain>
        <tissue evidence="1">Testes</tissue>
    </source>
</reference>
<protein>
    <submittedName>
        <fullName evidence="1">Uncharacterized protein</fullName>
    </submittedName>
</protein>
<organism evidence="1 2">
    <name type="scientific">Diploptera punctata</name>
    <name type="common">Pacific beetle cockroach</name>
    <dbReference type="NCBI Taxonomy" id="6984"/>
    <lineage>
        <taxon>Eukaryota</taxon>
        <taxon>Metazoa</taxon>
        <taxon>Ecdysozoa</taxon>
        <taxon>Arthropoda</taxon>
        <taxon>Hexapoda</taxon>
        <taxon>Insecta</taxon>
        <taxon>Pterygota</taxon>
        <taxon>Neoptera</taxon>
        <taxon>Polyneoptera</taxon>
        <taxon>Dictyoptera</taxon>
        <taxon>Blattodea</taxon>
        <taxon>Blaberoidea</taxon>
        <taxon>Blaberidae</taxon>
        <taxon>Diplopterinae</taxon>
        <taxon>Diploptera</taxon>
    </lineage>
</organism>
<accession>A0AAD8E4I9</accession>
<gene>
    <name evidence="1" type="ORF">L9F63_006802</name>
</gene>
<dbReference type="EMBL" id="JASPKZ010009799">
    <property type="protein sequence ID" value="KAJ9576357.1"/>
    <property type="molecule type" value="Genomic_DNA"/>
</dbReference>
<proteinExistence type="predicted"/>
<keyword evidence="2" id="KW-1185">Reference proteome</keyword>
<sequence>WSTDYDIDCKYPSFISLQISQKIHAISLINFVSSVSLDGPEICVTNNEDVNVSLKI</sequence>
<evidence type="ECO:0000313" key="2">
    <source>
        <dbReference type="Proteomes" id="UP001233999"/>
    </source>
</evidence>
<feature type="non-terminal residue" evidence="1">
    <location>
        <position position="1"/>
    </location>
</feature>
<evidence type="ECO:0000313" key="1">
    <source>
        <dbReference type="EMBL" id="KAJ9576357.1"/>
    </source>
</evidence>